<feature type="chain" id="PRO_5014957451" description="DUF1254 domain-containing protein" evidence="1">
    <location>
        <begin position="20"/>
        <end position="327"/>
    </location>
</feature>
<comment type="caution">
    <text evidence="3">The sequence shown here is derived from an EMBL/GenBank/DDBJ whole genome shotgun (WGS) entry which is preliminary data.</text>
</comment>
<feature type="signal peptide" evidence="1">
    <location>
        <begin position="1"/>
        <end position="19"/>
    </location>
</feature>
<dbReference type="SUPFAM" id="SSF160935">
    <property type="entry name" value="VPA0735-like"/>
    <property type="match status" value="1"/>
</dbReference>
<dbReference type="EMBL" id="MCWU01000017">
    <property type="protein sequence ID" value="PMJ67761.1"/>
    <property type="molecule type" value="Genomic_DNA"/>
</dbReference>
<feature type="domain" description="DUF1254" evidence="2">
    <location>
        <begin position="46"/>
        <end position="99"/>
    </location>
</feature>
<dbReference type="AlphaFoldDB" id="A0A2N7FEP2"/>
<proteinExistence type="predicted"/>
<gene>
    <name evidence="3" type="ORF">BCU17_16490</name>
</gene>
<evidence type="ECO:0000256" key="1">
    <source>
        <dbReference type="SAM" id="SignalP"/>
    </source>
</evidence>
<sequence>MKKTTLVTLMAFASSGLIAAEVTKENYVEAETDWYFSGVQNNAGVNTWMHDAPVGIDNQQVIRSNRDVVYSIAIVDVSQGVTFTVPNSEHYQIIHLMDEQHLSHQVVSRGESLTINADDINGEYVYLLARTKIAGNDTTERQAQLKIEANSSRPYQGKGYSEADVQALRNQLVMEFVKGEVKILEHMSFVKEIEQADPTSYIYATAVGYGGLPSYEAQYLPYVVGGGSDKACQTFNMPKPDLDYANGGFFSLTTYDTAGWIVEDNFYIGHEEMKDNGDTFEVAFNCSQLSHSIDVKDGWTGVWRFYKPNNEMEFIEFIDGIRSVSVQ</sequence>
<evidence type="ECO:0000313" key="4">
    <source>
        <dbReference type="Proteomes" id="UP000235330"/>
    </source>
</evidence>
<dbReference type="InterPro" id="IPR010679">
    <property type="entry name" value="DUF1254"/>
</dbReference>
<dbReference type="Proteomes" id="UP000235330">
    <property type="component" value="Unassembled WGS sequence"/>
</dbReference>
<protein>
    <recommendedName>
        <fullName evidence="2">DUF1254 domain-containing protein</fullName>
    </recommendedName>
</protein>
<dbReference type="Pfam" id="PF06863">
    <property type="entry name" value="DUF1254"/>
    <property type="match status" value="1"/>
</dbReference>
<dbReference type="RefSeq" id="WP_102516094.1">
    <property type="nucleotide sequence ID" value="NZ_CAWNSM010000017.1"/>
</dbReference>
<keyword evidence="1" id="KW-0732">Signal</keyword>
<evidence type="ECO:0000313" key="3">
    <source>
        <dbReference type="EMBL" id="PMJ67761.1"/>
    </source>
</evidence>
<reference evidence="4" key="1">
    <citation type="submission" date="2016-07" db="EMBL/GenBank/DDBJ databases">
        <title>Nontailed viruses are major unrecognized killers of bacteria in the ocean.</title>
        <authorList>
            <person name="Kauffman K."/>
            <person name="Hussain F."/>
            <person name="Yang J."/>
            <person name="Arevalo P."/>
            <person name="Brown J."/>
            <person name="Cutler M."/>
            <person name="Kelly L."/>
            <person name="Polz M.F."/>
        </authorList>
    </citation>
    <scope>NUCLEOTIDE SEQUENCE [LARGE SCALE GENOMIC DNA]</scope>
    <source>
        <strain evidence="4">10N.261.55.E11</strain>
    </source>
</reference>
<evidence type="ECO:0000259" key="2">
    <source>
        <dbReference type="Pfam" id="PF06863"/>
    </source>
</evidence>
<name>A0A2N7FEP2_VIBSP</name>
<accession>A0A2N7FEP2</accession>
<organism evidence="3 4">
    <name type="scientific">Vibrio splendidus</name>
    <dbReference type="NCBI Taxonomy" id="29497"/>
    <lineage>
        <taxon>Bacteria</taxon>
        <taxon>Pseudomonadati</taxon>
        <taxon>Pseudomonadota</taxon>
        <taxon>Gammaproteobacteria</taxon>
        <taxon>Vibrionales</taxon>
        <taxon>Vibrionaceae</taxon>
        <taxon>Vibrio</taxon>
    </lineage>
</organism>